<feature type="coiled-coil region" evidence="1">
    <location>
        <begin position="66"/>
        <end position="93"/>
    </location>
</feature>
<organism evidence="4 5">
    <name type="scientific">Subtercola boreus</name>
    <dbReference type="NCBI Taxonomy" id="120213"/>
    <lineage>
        <taxon>Bacteria</taxon>
        <taxon>Bacillati</taxon>
        <taxon>Actinomycetota</taxon>
        <taxon>Actinomycetes</taxon>
        <taxon>Micrococcales</taxon>
        <taxon>Microbacteriaceae</taxon>
        <taxon>Subtercola</taxon>
    </lineage>
</organism>
<accession>A0A3E0W9D0</accession>
<keyword evidence="1" id="KW-0175">Coiled coil</keyword>
<evidence type="ECO:0000313" key="4">
    <source>
        <dbReference type="EMBL" id="RFA26305.1"/>
    </source>
</evidence>
<dbReference type="AlphaFoldDB" id="A0A3E0W9D0"/>
<keyword evidence="3" id="KW-1133">Transmembrane helix</keyword>
<protein>
    <recommendedName>
        <fullName evidence="6">Septum formation initiator</fullName>
    </recommendedName>
</protein>
<reference evidence="4 5" key="1">
    <citation type="submission" date="2017-04" db="EMBL/GenBank/DDBJ databases">
        <title>Comparative genome analysis of Subtercola boreus.</title>
        <authorList>
            <person name="Cho Y.-J."/>
            <person name="Cho A."/>
            <person name="Kim O.-S."/>
            <person name="Lee J.-I."/>
        </authorList>
    </citation>
    <scope>NUCLEOTIDE SEQUENCE [LARGE SCALE GENOMIC DNA]</scope>
    <source>
        <strain evidence="4 5">P28004</strain>
    </source>
</reference>
<feature type="transmembrane region" description="Helical" evidence="3">
    <location>
        <begin position="44"/>
        <end position="67"/>
    </location>
</feature>
<dbReference type="OrthoDB" id="5187715at2"/>
<gene>
    <name evidence="4" type="ORF">B7R25_11120</name>
</gene>
<sequence>MRSTVGRAPGSGNRRPRGGRPVGVTGAAGAVPTNWLRSIRFSGFTVLMLVVLLLFVVIVAPGARIFIEQRQQISDLQHNLAAAQTQNSALTAEVARWSDPAYVRAEARERLYYVMPGETSFLVLNDVNSADPSSTTPVSTDIQATQSDWIASLFASGMTAGLSTQTPEQLGIQPADGTAP</sequence>
<keyword evidence="3" id="KW-0472">Membrane</keyword>
<proteinExistence type="predicted"/>
<evidence type="ECO:0000256" key="1">
    <source>
        <dbReference type="SAM" id="Coils"/>
    </source>
</evidence>
<dbReference type="Pfam" id="PF04977">
    <property type="entry name" value="DivIC"/>
    <property type="match status" value="1"/>
</dbReference>
<evidence type="ECO:0000256" key="2">
    <source>
        <dbReference type="SAM" id="MobiDB-lite"/>
    </source>
</evidence>
<keyword evidence="3" id="KW-0812">Transmembrane</keyword>
<comment type="caution">
    <text evidence="4">The sequence shown here is derived from an EMBL/GenBank/DDBJ whole genome shotgun (WGS) entry which is preliminary data.</text>
</comment>
<feature type="region of interest" description="Disordered" evidence="2">
    <location>
        <begin position="1"/>
        <end position="25"/>
    </location>
</feature>
<evidence type="ECO:0008006" key="6">
    <source>
        <dbReference type="Google" id="ProtNLM"/>
    </source>
</evidence>
<dbReference type="RefSeq" id="WP_116419038.1">
    <property type="nucleotide sequence ID" value="NZ_NBXC01000021.1"/>
</dbReference>
<name>A0A3E0W9D0_9MICO</name>
<dbReference type="InterPro" id="IPR007060">
    <property type="entry name" value="FtsL/DivIC"/>
</dbReference>
<dbReference type="Proteomes" id="UP000257080">
    <property type="component" value="Unassembled WGS sequence"/>
</dbReference>
<evidence type="ECO:0000256" key="3">
    <source>
        <dbReference type="SAM" id="Phobius"/>
    </source>
</evidence>
<dbReference type="EMBL" id="NBXE01000026">
    <property type="protein sequence ID" value="RFA26305.1"/>
    <property type="molecule type" value="Genomic_DNA"/>
</dbReference>
<evidence type="ECO:0000313" key="5">
    <source>
        <dbReference type="Proteomes" id="UP000257080"/>
    </source>
</evidence>
<feature type="compositionally biased region" description="Low complexity" evidence="2">
    <location>
        <begin position="1"/>
        <end position="13"/>
    </location>
</feature>